<dbReference type="AlphaFoldDB" id="A0A0P1M3B1"/>
<evidence type="ECO:0000313" key="3">
    <source>
        <dbReference type="EMBL" id="CUU06321.1"/>
    </source>
</evidence>
<evidence type="ECO:0000256" key="1">
    <source>
        <dbReference type="SAM" id="SignalP"/>
    </source>
</evidence>
<dbReference type="Proteomes" id="UP000182200">
    <property type="component" value="Unassembled WGS sequence"/>
</dbReference>
<dbReference type="Gene3D" id="2.60.40.10">
    <property type="entry name" value="Immunoglobulins"/>
    <property type="match status" value="1"/>
</dbReference>
<protein>
    <recommendedName>
        <fullName evidence="6">Por secretion system C-terminal sorting domain-containing protein</fullName>
    </recommendedName>
</protein>
<dbReference type="Proteomes" id="UP000182011">
    <property type="component" value="Unassembled WGS sequence"/>
</dbReference>
<proteinExistence type="predicted"/>
<gene>
    <name evidence="3" type="ORF">JGI4_01460</name>
    <name evidence="2" type="ORF">JGI8_01281</name>
</gene>
<accession>A0A0S4N882</accession>
<accession>A0A0P1M3B1</accession>
<dbReference type="RefSeq" id="WP_075447032.1">
    <property type="nucleotide sequence ID" value="NZ_CZVI01000017.1"/>
</dbReference>
<evidence type="ECO:0000313" key="4">
    <source>
        <dbReference type="Proteomes" id="UP000182011"/>
    </source>
</evidence>
<reference evidence="2 5" key="1">
    <citation type="submission" date="2015-11" db="EMBL/GenBank/DDBJ databases">
        <authorList>
            <person name="Varghese N."/>
        </authorList>
    </citation>
    <scope>NUCLEOTIDE SEQUENCE [LARGE SCALE GENOMIC DNA]</scope>
    <source>
        <strain evidence="2 5">JGI-8</strain>
    </source>
</reference>
<keyword evidence="5" id="KW-1185">Reference proteome</keyword>
<organism evidence="3 4">
    <name type="scientific">Candidatus Kryptonium thompsonii</name>
    <dbReference type="NCBI Taxonomy" id="1633631"/>
    <lineage>
        <taxon>Bacteria</taxon>
        <taxon>Pseudomonadati</taxon>
        <taxon>Candidatus Kryptoniota</taxon>
        <taxon>Candidatus Kryptonium</taxon>
    </lineage>
</organism>
<evidence type="ECO:0000313" key="5">
    <source>
        <dbReference type="Proteomes" id="UP000182200"/>
    </source>
</evidence>
<feature type="signal peptide" evidence="1">
    <location>
        <begin position="1"/>
        <end position="22"/>
    </location>
</feature>
<dbReference type="InterPro" id="IPR013783">
    <property type="entry name" value="Ig-like_fold"/>
</dbReference>
<dbReference type="STRING" id="1633631.GCA_001442925_01455"/>
<dbReference type="EMBL" id="FAOP01000006">
    <property type="protein sequence ID" value="CUU06321.1"/>
    <property type="molecule type" value="Genomic_DNA"/>
</dbReference>
<name>A0A0P1M3B1_9BACT</name>
<sequence length="992" mass="110623">MKKLLVFILLCFTIGLFTNTIAQIKEDPNWMTKEKYYNTVLAPQRGLKPLSKSLGPGDRKRSVLDVGNVWARISNAATLGYDRWGLCWEFPARSGITYRWTMAPIIGAKKKNPDGTYTKFFASGTRGAARFSEEEYQPLPGFDAGYVDEKNNIGIAFSDKPQSWPQRWPSLSDLPAHARKITYTQPPVGSTGFPGVLNGEVVAKREAYFVVTDNDPDAGNKPKPMDIRLDIWGLQWDDFLNQDFIIFRFIVTNIGPDTLYDVYVGIHDDPDCPEQGAYEWTDDFAAFIPVGTDVEGYSPSEDSLLWNFTYLWDGDDKVEGLIASNVGWVGLKFLETPINPATGQPMGITTFQVFPYSEAPQTETAEYDQISAGVSPPHNVNPHPDDWTQTPNSYGPDITYVVGSGPFKLPPGGQLAFTFASIHARNKRDLFKKAMLCQLLYNNSYRAAEAPPEPSVRAVAGDRMVILYWDDRSEKGIYYKPDGTIDHINDRLTGNNAFEGYKIYKSTDRGQTWGEAIIDAFGQFQGWIPLAIYDLKNGIQGESETRRHFNLGSDAGIRHYFIDRNVNNGYEYWYAVVAYDHDDGPIPPLENAIRSYPKEGTNTVAVIPGKPASGVTLGSADKEAKHVSGNSEVKIPITLLDPGKTTGKKYRLTFKQGNTPFSLLMDLKDQDGNYVVAINGDTIRNYPYFYDPALDNAIIFDGLYLPVQDLTPDVNWDALVDGDSVHIYDAWTIDLTFEGVNAGATIDSLSRDALSSDYEIRIVSNPVLYPAVGASLNPTGGTISAPFEIWNLTTNTKVNAAIRNRGAAGFNWDDYDRIFIINKPYPENNPGSFNASSLADIPYRVRIYSEALSVPPGDKIKIVTNKILTKNDVYEFNTVKQTTTTMTASDLENIRVVPNPYVVSSPYETGKYGVQKEVQFHHLPPKAIIRIYNVAGDLIRVIHHDGGSIARWNLQTYNEQEVAFGVYIYHVEGFDETGRKIGEVVGKFALIK</sequence>
<dbReference type="EMBL" id="CZVI01000017">
    <property type="protein sequence ID" value="CUS89153.1"/>
    <property type="molecule type" value="Genomic_DNA"/>
</dbReference>
<keyword evidence="1" id="KW-0732">Signal</keyword>
<evidence type="ECO:0000313" key="2">
    <source>
        <dbReference type="EMBL" id="CUS89153.1"/>
    </source>
</evidence>
<reference evidence="3 4" key="2">
    <citation type="submission" date="2015-11" db="EMBL/GenBank/DDBJ databases">
        <authorList>
            <person name="Zhang Y."/>
            <person name="Guo Z."/>
        </authorList>
    </citation>
    <scope>NUCLEOTIDE SEQUENCE [LARGE SCALE GENOMIC DNA]</scope>
    <source>
        <strain evidence="3">JGI-4</strain>
    </source>
</reference>
<evidence type="ECO:0008006" key="6">
    <source>
        <dbReference type="Google" id="ProtNLM"/>
    </source>
</evidence>
<feature type="chain" id="PRO_5010328514" description="Por secretion system C-terminal sorting domain-containing protein" evidence="1">
    <location>
        <begin position="23"/>
        <end position="992"/>
    </location>
</feature>